<dbReference type="EMBL" id="CAJMWX010001573">
    <property type="protein sequence ID" value="CAE6496747.1"/>
    <property type="molecule type" value="Genomic_DNA"/>
</dbReference>
<dbReference type="OrthoDB" id="21467at2759"/>
<dbReference type="Proteomes" id="UP000663888">
    <property type="component" value="Unassembled WGS sequence"/>
</dbReference>
<gene>
    <name evidence="1" type="ORF">RDB_LOCUS147701</name>
</gene>
<evidence type="ECO:0000313" key="1">
    <source>
        <dbReference type="EMBL" id="CAE6496747.1"/>
    </source>
</evidence>
<accession>A0A8H3CYQ4</accession>
<proteinExistence type="predicted"/>
<feature type="non-terminal residue" evidence="1">
    <location>
        <position position="1"/>
    </location>
</feature>
<evidence type="ECO:0000313" key="2">
    <source>
        <dbReference type="Proteomes" id="UP000663888"/>
    </source>
</evidence>
<protein>
    <submittedName>
        <fullName evidence="1">Uncharacterized protein</fullName>
    </submittedName>
</protein>
<comment type="caution">
    <text evidence="1">The sequence shown here is derived from an EMBL/GenBank/DDBJ whole genome shotgun (WGS) entry which is preliminary data.</text>
</comment>
<dbReference type="AlphaFoldDB" id="A0A8H3CYQ4"/>
<name>A0A8H3CYQ4_9AGAM</name>
<organism evidence="1 2">
    <name type="scientific">Rhizoctonia solani</name>
    <dbReference type="NCBI Taxonomy" id="456999"/>
    <lineage>
        <taxon>Eukaryota</taxon>
        <taxon>Fungi</taxon>
        <taxon>Dikarya</taxon>
        <taxon>Basidiomycota</taxon>
        <taxon>Agaricomycotina</taxon>
        <taxon>Agaricomycetes</taxon>
        <taxon>Cantharellales</taxon>
        <taxon>Ceratobasidiaceae</taxon>
        <taxon>Rhizoctonia</taxon>
    </lineage>
</organism>
<sequence>RALTCYGLAFDIQDPSDYESLNKTLTTLELSNKSILELKLTVTFTDRFQVHMDRSSDHRQNIMHSIVQLFPQLHTLILRIQSRKSSITPGQKVIDILTLIPQKMAHLNYLELSDLRSPQYRTDATLKVAKKLSAKDGLCPKLEFLSLDGLLWKRALDSPISQEISLNLSRLTLNERVISVSSGDFPDKDKPNVSFPRIACSFPNPNHGPASRMDVEVLGSSVRTYR</sequence>
<reference evidence="1" key="1">
    <citation type="submission" date="2021-01" db="EMBL/GenBank/DDBJ databases">
        <authorList>
            <person name="Kaushik A."/>
        </authorList>
    </citation>
    <scope>NUCLEOTIDE SEQUENCE</scope>
    <source>
        <strain evidence="1">AG4-R118</strain>
    </source>
</reference>